<reference evidence="2" key="2">
    <citation type="submission" date="2024-04" db="EMBL/GenBank/DDBJ databases">
        <authorList>
            <person name="Chen Y."/>
            <person name="Shah S."/>
            <person name="Dougan E. K."/>
            <person name="Thang M."/>
            <person name="Chan C."/>
        </authorList>
    </citation>
    <scope>NUCLEOTIDE SEQUENCE [LARGE SCALE GENOMIC DNA]</scope>
</reference>
<accession>A0A9P1FEB0</accession>
<protein>
    <submittedName>
        <fullName evidence="1">Uncharacterized protein</fullName>
    </submittedName>
</protein>
<proteinExistence type="predicted"/>
<evidence type="ECO:0000313" key="1">
    <source>
        <dbReference type="EMBL" id="CAI3972948.1"/>
    </source>
</evidence>
<gene>
    <name evidence="1" type="ORF">C1SCF055_LOCUS1481</name>
</gene>
<name>A0A9P1FEB0_9DINO</name>
<dbReference type="EMBL" id="CAMXCT020000044">
    <property type="protein sequence ID" value="CAL1126323.1"/>
    <property type="molecule type" value="Genomic_DNA"/>
</dbReference>
<comment type="caution">
    <text evidence="1">The sequence shown here is derived from an EMBL/GenBank/DDBJ whole genome shotgun (WGS) entry which is preliminary data.</text>
</comment>
<dbReference type="Proteomes" id="UP001152797">
    <property type="component" value="Unassembled WGS sequence"/>
</dbReference>
<evidence type="ECO:0000313" key="3">
    <source>
        <dbReference type="Proteomes" id="UP001152797"/>
    </source>
</evidence>
<keyword evidence="3" id="KW-1185">Reference proteome</keyword>
<sequence>MPFLKRVFQPKTPADREFQATLYTRLETGYNIAVNCNGATGLVVVVQVDKGPGTKWNTIYPDRQIEPNLRILQVNGLSDCFEMVDELRASSEAVIRFRRPVKKRLLVIREPRSKLGVTLLDFDASSVWVDQVLDLGAVPEWNEQNPLEKVTTGTRIVEVNGVSGNVHRMYEQLRKEGVLELVVESHGPETANRKALGSLGTGRLKCGIPDLTLAKQGWGCVDSEAFTGTSIATPETHGRSRKSFSPSPDAFGDSELELSLELVNHVPPHIADRLMDRLRSAEAARQFVENQCEAGSTLSSNFSVPGLPWLLISMVFLAQATAFLHGAAPMMTPAQQTLVNHLEAASPAEVEVTGDLNFTCEAFLWEAEREAMELQRRHQQLQAAFSGALEAASNWVGFLQKATQRRYGMPEVLR</sequence>
<organism evidence="1">
    <name type="scientific">Cladocopium goreaui</name>
    <dbReference type="NCBI Taxonomy" id="2562237"/>
    <lineage>
        <taxon>Eukaryota</taxon>
        <taxon>Sar</taxon>
        <taxon>Alveolata</taxon>
        <taxon>Dinophyceae</taxon>
        <taxon>Suessiales</taxon>
        <taxon>Symbiodiniaceae</taxon>
        <taxon>Cladocopium</taxon>
    </lineage>
</organism>
<dbReference type="EMBL" id="CAMXCT030000044">
    <property type="protein sequence ID" value="CAL4760260.1"/>
    <property type="molecule type" value="Genomic_DNA"/>
</dbReference>
<reference evidence="1" key="1">
    <citation type="submission" date="2022-10" db="EMBL/GenBank/DDBJ databases">
        <authorList>
            <person name="Chen Y."/>
            <person name="Dougan E. K."/>
            <person name="Chan C."/>
            <person name="Rhodes N."/>
            <person name="Thang M."/>
        </authorList>
    </citation>
    <scope>NUCLEOTIDE SEQUENCE</scope>
</reference>
<dbReference type="AlphaFoldDB" id="A0A9P1FEB0"/>
<dbReference type="OrthoDB" id="445609at2759"/>
<evidence type="ECO:0000313" key="2">
    <source>
        <dbReference type="EMBL" id="CAL1126323.1"/>
    </source>
</evidence>
<dbReference type="EMBL" id="CAMXCT010000044">
    <property type="protein sequence ID" value="CAI3972948.1"/>
    <property type="molecule type" value="Genomic_DNA"/>
</dbReference>